<name>A0A511BU72_9PROT</name>
<evidence type="ECO:0000313" key="2">
    <source>
        <dbReference type="Proteomes" id="UP000321405"/>
    </source>
</evidence>
<dbReference type="EMBL" id="BJVC01000005">
    <property type="protein sequence ID" value="GEL03064.1"/>
    <property type="molecule type" value="Genomic_DNA"/>
</dbReference>
<accession>A0A511BU72</accession>
<organism evidence="1 2">
    <name type="scientific">Swaminathania salitolerans</name>
    <dbReference type="NCBI Taxonomy" id="182838"/>
    <lineage>
        <taxon>Bacteria</taxon>
        <taxon>Pseudomonadati</taxon>
        <taxon>Pseudomonadota</taxon>
        <taxon>Alphaproteobacteria</taxon>
        <taxon>Acetobacterales</taxon>
        <taxon>Acetobacteraceae</taxon>
        <taxon>Swaminathania</taxon>
    </lineage>
</organism>
<comment type="caution">
    <text evidence="1">The sequence shown here is derived from an EMBL/GenBank/DDBJ whole genome shotgun (WGS) entry which is preliminary data.</text>
</comment>
<dbReference type="AlphaFoldDB" id="A0A511BU72"/>
<dbReference type="Proteomes" id="UP000321405">
    <property type="component" value="Unassembled WGS sequence"/>
</dbReference>
<proteinExistence type="predicted"/>
<keyword evidence="2" id="KW-1185">Reference proteome</keyword>
<reference evidence="1 2" key="1">
    <citation type="submission" date="2019-07" db="EMBL/GenBank/DDBJ databases">
        <title>Whole genome shotgun sequence of Swaminathania salitolerans NBRC 104436.</title>
        <authorList>
            <person name="Hosoyama A."/>
            <person name="Uohara A."/>
            <person name="Ohji S."/>
            <person name="Ichikawa N."/>
        </authorList>
    </citation>
    <scope>NUCLEOTIDE SEQUENCE [LARGE SCALE GENOMIC DNA]</scope>
    <source>
        <strain evidence="1 2">NBRC 104436</strain>
    </source>
</reference>
<sequence length="109" mass="11573">MFATPVSQAPVTLPLSDREILAHIAEALSCKRARAGDRSGPVLSVADHTELSGDGLLPIARCPARSGLDAAQNKVEKRVGQNRAIAERKALEALPLRRQGGESISHDLT</sequence>
<gene>
    <name evidence="1" type="ORF">SSA02_22270</name>
</gene>
<protein>
    <submittedName>
        <fullName evidence="1">Uncharacterized protein</fullName>
    </submittedName>
</protein>
<evidence type="ECO:0000313" key="1">
    <source>
        <dbReference type="EMBL" id="GEL03064.1"/>
    </source>
</evidence>